<dbReference type="Gene3D" id="2.10.90.10">
    <property type="entry name" value="Cystine-knot cytokines"/>
    <property type="match status" value="1"/>
</dbReference>
<evidence type="ECO:0000256" key="1">
    <source>
        <dbReference type="ARBA" id="ARBA00004613"/>
    </source>
</evidence>
<dbReference type="InterPro" id="IPR006207">
    <property type="entry name" value="Cys_knot_C"/>
</dbReference>
<dbReference type="GO" id="GO:0005576">
    <property type="term" value="C:extracellular region"/>
    <property type="evidence" value="ECO:0007669"/>
    <property type="project" value="UniProtKB-SubCell"/>
</dbReference>
<dbReference type="InParanoid" id="A0A6J2Y638"/>
<keyword evidence="3 4" id="KW-1015">Disulfide bond</keyword>
<dbReference type="AlphaFoldDB" id="A0A6J2Y638"/>
<evidence type="ECO:0000256" key="3">
    <source>
        <dbReference type="ARBA" id="ARBA00023157"/>
    </source>
</evidence>
<reference evidence="7" key="1">
    <citation type="submission" date="2025-08" db="UniProtKB">
        <authorList>
            <consortium name="RefSeq"/>
        </authorList>
    </citation>
    <scope>IDENTIFICATION</scope>
    <source>
        <tissue evidence="7">Gonads</tissue>
    </source>
</reference>
<proteinExistence type="predicted"/>
<keyword evidence="6" id="KW-1185">Reference proteome</keyword>
<organism evidence="6 7">
    <name type="scientific">Sitophilus oryzae</name>
    <name type="common">Rice weevil</name>
    <name type="synonym">Curculio oryzae</name>
    <dbReference type="NCBI Taxonomy" id="7048"/>
    <lineage>
        <taxon>Eukaryota</taxon>
        <taxon>Metazoa</taxon>
        <taxon>Ecdysozoa</taxon>
        <taxon>Arthropoda</taxon>
        <taxon>Hexapoda</taxon>
        <taxon>Insecta</taxon>
        <taxon>Pterygota</taxon>
        <taxon>Neoptera</taxon>
        <taxon>Endopterygota</taxon>
        <taxon>Coleoptera</taxon>
        <taxon>Polyphaga</taxon>
        <taxon>Cucujiformia</taxon>
        <taxon>Curculionidae</taxon>
        <taxon>Dryophthorinae</taxon>
        <taxon>Sitophilus</taxon>
    </lineage>
</organism>
<gene>
    <name evidence="7" type="primary">LOC115884154</name>
</gene>
<evidence type="ECO:0000313" key="7">
    <source>
        <dbReference type="RefSeq" id="XP_030758519.1"/>
    </source>
</evidence>
<dbReference type="GeneID" id="115884154"/>
<keyword evidence="2" id="KW-0964">Secreted</keyword>
<evidence type="ECO:0000259" key="5">
    <source>
        <dbReference type="PROSITE" id="PS01225"/>
    </source>
</evidence>
<dbReference type="Pfam" id="PF00007">
    <property type="entry name" value="Cys_knot"/>
    <property type="match status" value="1"/>
</dbReference>
<dbReference type="SMART" id="SM00041">
    <property type="entry name" value="CT"/>
    <property type="match status" value="1"/>
</dbReference>
<name>A0A6J2Y638_SITOR</name>
<accession>A0A6J2Y638</accession>
<comment type="caution">
    <text evidence="4">Lacks conserved residue(s) required for the propagation of feature annotation.</text>
</comment>
<evidence type="ECO:0000256" key="2">
    <source>
        <dbReference type="ARBA" id="ARBA00022525"/>
    </source>
</evidence>
<protein>
    <submittedName>
        <fullName evidence="7">Hemocytin-like</fullName>
    </submittedName>
</protein>
<feature type="disulfide bond" evidence="4">
    <location>
        <begin position="43"/>
        <end position="95"/>
    </location>
</feature>
<feature type="disulfide bond" evidence="4">
    <location>
        <begin position="39"/>
        <end position="93"/>
    </location>
</feature>
<dbReference type="RefSeq" id="XP_030758519.1">
    <property type="nucleotide sequence ID" value="XM_030902659.1"/>
</dbReference>
<evidence type="ECO:0000313" key="6">
    <source>
        <dbReference type="Proteomes" id="UP000504635"/>
    </source>
</evidence>
<dbReference type="PROSITE" id="PS01185">
    <property type="entry name" value="CTCK_1"/>
    <property type="match status" value="1"/>
</dbReference>
<sequence>MTLCSPQPMPLKKTVGMIEVSREGRKCVNKHALNDFTECIGTCHSSTYFNIKTGLHESVCSCCQATDYQSLEIELDCDDGSKFKKKVAVPSKCSCVACGEKSPYTPQ</sequence>
<evidence type="ECO:0000256" key="4">
    <source>
        <dbReference type="PROSITE-ProRule" id="PRU00039"/>
    </source>
</evidence>
<dbReference type="Proteomes" id="UP000504635">
    <property type="component" value="Unplaced"/>
</dbReference>
<comment type="subcellular location">
    <subcellularLocation>
        <location evidence="1">Secreted</location>
    </subcellularLocation>
</comment>
<dbReference type="OrthoDB" id="6262482at2759"/>
<dbReference type="KEGG" id="soy:115884154"/>
<feature type="domain" description="CTCK" evidence="5">
    <location>
        <begin position="4"/>
        <end position="99"/>
    </location>
</feature>
<dbReference type="InterPro" id="IPR029034">
    <property type="entry name" value="Cystine-knot_cytokine"/>
</dbReference>
<dbReference type="InterPro" id="IPR006208">
    <property type="entry name" value="Glyco_hormone_CN"/>
</dbReference>
<dbReference type="PROSITE" id="PS01225">
    <property type="entry name" value="CTCK_2"/>
    <property type="match status" value="1"/>
</dbReference>